<evidence type="ECO:0000256" key="14">
    <source>
        <dbReference type="SAM" id="MobiDB-lite"/>
    </source>
</evidence>
<keyword evidence="6" id="KW-0645">Protease</keyword>
<dbReference type="SUPFAM" id="SSF56519">
    <property type="entry name" value="Penicillin binding protein dimerisation domain"/>
    <property type="match status" value="1"/>
</dbReference>
<evidence type="ECO:0000313" key="20">
    <source>
        <dbReference type="Proteomes" id="UP000236488"/>
    </source>
</evidence>
<evidence type="ECO:0000256" key="11">
    <source>
        <dbReference type="ARBA" id="ARBA00022989"/>
    </source>
</evidence>
<dbReference type="Pfam" id="PF00905">
    <property type="entry name" value="Transpeptidase"/>
    <property type="match status" value="1"/>
</dbReference>
<feature type="transmembrane region" description="Helical" evidence="15">
    <location>
        <begin position="6"/>
        <end position="25"/>
    </location>
</feature>
<evidence type="ECO:0000256" key="5">
    <source>
        <dbReference type="ARBA" id="ARBA00022519"/>
    </source>
</evidence>
<evidence type="ECO:0000256" key="2">
    <source>
        <dbReference type="ARBA" id="ARBA00004236"/>
    </source>
</evidence>
<evidence type="ECO:0000313" key="19">
    <source>
        <dbReference type="EMBL" id="PNV65227.1"/>
    </source>
</evidence>
<keyword evidence="7 15" id="KW-0812">Transmembrane</keyword>
<keyword evidence="20" id="KW-1185">Reference proteome</keyword>
<evidence type="ECO:0000256" key="12">
    <source>
        <dbReference type="ARBA" id="ARBA00023136"/>
    </source>
</evidence>
<dbReference type="InterPro" id="IPR017790">
    <property type="entry name" value="Penicillin-binding_protein_2"/>
</dbReference>
<dbReference type="InterPro" id="IPR005311">
    <property type="entry name" value="PBP_dimer"/>
</dbReference>
<dbReference type="GO" id="GO:0009252">
    <property type="term" value="P:peptidoglycan biosynthetic process"/>
    <property type="evidence" value="ECO:0007669"/>
    <property type="project" value="UniProtKB-KW"/>
</dbReference>
<feature type="domain" description="Penicillin-binding protein dimerisation" evidence="17">
    <location>
        <begin position="130"/>
        <end position="299"/>
    </location>
</feature>
<dbReference type="PANTHER" id="PTHR30627:SF2">
    <property type="entry name" value="PEPTIDOGLYCAN D,D-TRANSPEPTIDASE MRDA"/>
    <property type="match status" value="1"/>
</dbReference>
<feature type="region of interest" description="Disordered" evidence="14">
    <location>
        <begin position="49"/>
        <end position="77"/>
    </location>
</feature>
<dbReference type="EMBL" id="DYZL01000135">
    <property type="protein sequence ID" value="HJH43434.1"/>
    <property type="molecule type" value="Genomic_DNA"/>
</dbReference>
<keyword evidence="4" id="KW-1003">Cell membrane</keyword>
<evidence type="ECO:0000256" key="3">
    <source>
        <dbReference type="ARBA" id="ARBA00007171"/>
    </source>
</evidence>
<evidence type="ECO:0000256" key="13">
    <source>
        <dbReference type="ARBA" id="ARBA00023316"/>
    </source>
</evidence>
<keyword evidence="10" id="KW-0573">Peptidoglycan synthesis</keyword>
<reference evidence="19 20" key="1">
    <citation type="journal article" date="2018" name="Int. J. Syst. Evol. Microbiol.">
        <title>Rubneribacter badeniensis gen. nov., sp. nov. and Enteroscipio rubneri gen. nov., sp. nov., new members of the Eggerthellaceae isolated from human faeces.</title>
        <authorList>
            <person name="Danylec N."/>
            <person name="Gobl A."/>
            <person name="Stoll D.A."/>
            <person name="Hetzer B."/>
            <person name="Kulling S.E."/>
            <person name="Huch M."/>
        </authorList>
    </citation>
    <scope>NUCLEOTIDE SEQUENCE [LARGE SCALE GENOMIC DNA]</scope>
    <source>
        <strain evidence="19 20">ResAG-85</strain>
    </source>
</reference>
<keyword evidence="9" id="KW-0133">Cell shape</keyword>
<proteinExistence type="inferred from homology"/>
<comment type="similarity">
    <text evidence="3">Belongs to the transpeptidase family.</text>
</comment>
<reference evidence="18" key="2">
    <citation type="journal article" date="2021" name="PeerJ">
        <title>Extensive microbial diversity within the chicken gut microbiome revealed by metagenomics and culture.</title>
        <authorList>
            <person name="Gilroy R."/>
            <person name="Ravi A."/>
            <person name="Getino M."/>
            <person name="Pursley I."/>
            <person name="Horton D.L."/>
            <person name="Alikhan N.F."/>
            <person name="Baker D."/>
            <person name="Gharbi K."/>
            <person name="Hall N."/>
            <person name="Watson M."/>
            <person name="Adriaenssens E.M."/>
            <person name="Foster-Nyarko E."/>
            <person name="Jarju S."/>
            <person name="Secka A."/>
            <person name="Antonio M."/>
            <person name="Oren A."/>
            <person name="Chaudhuri R.R."/>
            <person name="La Ragione R."/>
            <person name="Hildebrand F."/>
            <person name="Pallen M.J."/>
        </authorList>
    </citation>
    <scope>NUCLEOTIDE SEQUENCE</scope>
    <source>
        <strain evidence="18">USAMLcec12-2067</strain>
    </source>
</reference>
<evidence type="ECO:0000259" key="17">
    <source>
        <dbReference type="Pfam" id="PF03717"/>
    </source>
</evidence>
<dbReference type="PANTHER" id="PTHR30627">
    <property type="entry name" value="PEPTIDOGLYCAN D,D-TRANSPEPTIDASE"/>
    <property type="match status" value="1"/>
</dbReference>
<dbReference type="EC" id="3.4.16.4" evidence="18"/>
<evidence type="ECO:0000256" key="6">
    <source>
        <dbReference type="ARBA" id="ARBA00022670"/>
    </source>
</evidence>
<dbReference type="GO" id="GO:0009002">
    <property type="term" value="F:serine-type D-Ala-D-Ala carboxypeptidase activity"/>
    <property type="evidence" value="ECO:0007669"/>
    <property type="project" value="UniProtKB-EC"/>
</dbReference>
<dbReference type="GO" id="GO:0071555">
    <property type="term" value="P:cell wall organization"/>
    <property type="evidence" value="ECO:0007669"/>
    <property type="project" value="UniProtKB-KW"/>
</dbReference>
<feature type="compositionally biased region" description="Low complexity" evidence="14">
    <location>
        <begin position="64"/>
        <end position="77"/>
    </location>
</feature>
<dbReference type="InterPro" id="IPR001460">
    <property type="entry name" value="PCN-bd_Tpept"/>
</dbReference>
<feature type="domain" description="Penicillin-binding protein transpeptidase" evidence="16">
    <location>
        <begin position="346"/>
        <end position="683"/>
    </location>
</feature>
<evidence type="ECO:0000313" key="18">
    <source>
        <dbReference type="EMBL" id="HJH43434.1"/>
    </source>
</evidence>
<dbReference type="GO" id="GO:0008658">
    <property type="term" value="F:penicillin binding"/>
    <property type="evidence" value="ECO:0007669"/>
    <property type="project" value="InterPro"/>
</dbReference>
<dbReference type="InterPro" id="IPR036138">
    <property type="entry name" value="PBP_dimer_sf"/>
</dbReference>
<dbReference type="GO" id="GO:0006508">
    <property type="term" value="P:proteolysis"/>
    <property type="evidence" value="ECO:0007669"/>
    <property type="project" value="UniProtKB-KW"/>
</dbReference>
<keyword evidence="11 15" id="KW-1133">Transmembrane helix</keyword>
<keyword evidence="5" id="KW-0997">Cell inner membrane</keyword>
<dbReference type="Proteomes" id="UP000789325">
    <property type="component" value="Unassembled WGS sequence"/>
</dbReference>
<dbReference type="EMBL" id="PPEL01000041">
    <property type="protein sequence ID" value="PNV65227.1"/>
    <property type="molecule type" value="Genomic_DNA"/>
</dbReference>
<dbReference type="RefSeq" id="WP_103262972.1">
    <property type="nucleotide sequence ID" value="NZ_PPEL01000041.1"/>
</dbReference>
<keyword evidence="8 18" id="KW-0378">Hydrolase</keyword>
<evidence type="ECO:0000256" key="15">
    <source>
        <dbReference type="SAM" id="Phobius"/>
    </source>
</evidence>
<dbReference type="GO" id="GO:0071972">
    <property type="term" value="F:peptidoglycan L,D-transpeptidase activity"/>
    <property type="evidence" value="ECO:0007669"/>
    <property type="project" value="TreeGrafter"/>
</dbReference>
<evidence type="ECO:0000256" key="10">
    <source>
        <dbReference type="ARBA" id="ARBA00022984"/>
    </source>
</evidence>
<dbReference type="InterPro" id="IPR012338">
    <property type="entry name" value="Beta-lactam/transpept-like"/>
</dbReference>
<comment type="caution">
    <text evidence="19">The sequence shown here is derived from an EMBL/GenBank/DDBJ whole genome shotgun (WGS) entry which is preliminary data.</text>
</comment>
<evidence type="ECO:0000256" key="9">
    <source>
        <dbReference type="ARBA" id="ARBA00022960"/>
    </source>
</evidence>
<name>A0A2K2U4I8_9ACTN</name>
<dbReference type="Gene3D" id="3.40.710.10">
    <property type="entry name" value="DD-peptidase/beta-lactamase superfamily"/>
    <property type="match status" value="1"/>
</dbReference>
<dbReference type="Proteomes" id="UP000236488">
    <property type="component" value="Unassembled WGS sequence"/>
</dbReference>
<feature type="transmembrane region" description="Helical" evidence="15">
    <location>
        <begin position="87"/>
        <end position="107"/>
    </location>
</feature>
<dbReference type="SUPFAM" id="SSF56601">
    <property type="entry name" value="beta-lactamase/transpeptidase-like"/>
    <property type="match status" value="1"/>
</dbReference>
<dbReference type="Gene3D" id="3.90.1310.10">
    <property type="entry name" value="Penicillin-binding protein 2a (Domain 2)"/>
    <property type="match status" value="1"/>
</dbReference>
<evidence type="ECO:0000256" key="4">
    <source>
        <dbReference type="ARBA" id="ARBA00022475"/>
    </source>
</evidence>
<dbReference type="InterPro" id="IPR050515">
    <property type="entry name" value="Beta-lactam/transpept"/>
</dbReference>
<dbReference type="AlphaFoldDB" id="A0A2K2U4I8"/>
<evidence type="ECO:0000256" key="8">
    <source>
        <dbReference type="ARBA" id="ARBA00022801"/>
    </source>
</evidence>
<keyword evidence="18" id="KW-0121">Carboxypeptidase</keyword>
<evidence type="ECO:0000256" key="1">
    <source>
        <dbReference type="ARBA" id="ARBA00004167"/>
    </source>
</evidence>
<evidence type="ECO:0000259" key="16">
    <source>
        <dbReference type="Pfam" id="PF00905"/>
    </source>
</evidence>
<sequence length="722" mass="75706">MLVALVASIVTLIVVVALAVVVLVLRDRAKTSNVSVKKDVRSISSVGVSSSLGKAGSAAGGGARPVSRAGSSARPAANPADSLKSRFVAMGVFAAAVFGTLSAKLWVMQILESEEFGSASEANKYATVRKPAPRGLICDADGLPLVRNRTSLTVLADPDVADDRDIVLRLSALLGVPYHVVRQRIQDASSGAQSQRVVASDARLRDAAFIAEHSDAFPGVDVEERSVRDYPYGALAAHVLGYTGTVTENDLASAGEGRSIELDDVVGRAGIEQYYDDLLAGDHGERTVVADADGNIVEVVSEVQPTKGSDVRLSLKGPVQYVCDRALAKLIAPEDGTIGTGTGVAGAVVVMDLSDGGIVAMASYPTFDPEVFEGVVSQETWDLYQSEETWNPLMNRAIGGQYPAASTYKTFTSLAALENGFASASTGWTCTGSWDGWGSGEEKLCWNHNGHGGLDLRGGIVQSCDTVFYDIGKQFWDNRESAGQNALQDFLAKYPLESLTGIDLAGEAVGRIPTPEWKAENYRDYPESAAWVGGDTVNMCIGQGYVLVTPIELAVSYGAVATGKVLKPHVLKDVRNAEGEAVRSFEPEVVDEPDVNPEHLAYVREALNGVATDNADVSGTLSKFGIDPAIVACKTGTAEYTDDGDTGWFACYAPVDDPKYVVACVVEHGGGGSSAAAPLGAEALAAVLSYDAGTLDEMGEIAGSTGRALADASKRAMTGRTD</sequence>
<dbReference type="GO" id="GO:0005886">
    <property type="term" value="C:plasma membrane"/>
    <property type="evidence" value="ECO:0007669"/>
    <property type="project" value="UniProtKB-SubCell"/>
</dbReference>
<keyword evidence="12 15" id="KW-0472">Membrane</keyword>
<dbReference type="Pfam" id="PF03717">
    <property type="entry name" value="PBP_dimer"/>
    <property type="match status" value="1"/>
</dbReference>
<dbReference type="NCBIfam" id="TIGR03423">
    <property type="entry name" value="pbp2_mrdA"/>
    <property type="match status" value="1"/>
</dbReference>
<reference evidence="18" key="3">
    <citation type="submission" date="2021-09" db="EMBL/GenBank/DDBJ databases">
        <authorList>
            <person name="Gilroy R."/>
        </authorList>
    </citation>
    <scope>NUCLEOTIDE SEQUENCE</scope>
    <source>
        <strain evidence="18">USAMLcec12-2067</strain>
    </source>
</reference>
<gene>
    <name evidence="19" type="primary">mrdA</name>
    <name evidence="19" type="ORF">C2L80_07785</name>
    <name evidence="18" type="ORF">K8V16_06515</name>
</gene>
<accession>A0A2K2U4I8</accession>
<organism evidence="19 20">
    <name type="scientific">Rubneribacter badeniensis</name>
    <dbReference type="NCBI Taxonomy" id="2070688"/>
    <lineage>
        <taxon>Bacteria</taxon>
        <taxon>Bacillati</taxon>
        <taxon>Actinomycetota</taxon>
        <taxon>Coriobacteriia</taxon>
        <taxon>Eggerthellales</taxon>
        <taxon>Eggerthellaceae</taxon>
        <taxon>Rubneribacter</taxon>
    </lineage>
</organism>
<protein>
    <submittedName>
        <fullName evidence="19">Penicillin-binding protein 2</fullName>
        <ecNumber evidence="18">3.4.16.4</ecNumber>
    </submittedName>
</protein>
<evidence type="ECO:0000256" key="7">
    <source>
        <dbReference type="ARBA" id="ARBA00022692"/>
    </source>
</evidence>
<keyword evidence="13" id="KW-0961">Cell wall biogenesis/degradation</keyword>
<comment type="subcellular location">
    <subcellularLocation>
        <location evidence="2">Cell membrane</location>
    </subcellularLocation>
    <subcellularLocation>
        <location evidence="1">Membrane</location>
        <topology evidence="1">Single-pass membrane protein</topology>
    </subcellularLocation>
</comment>
<dbReference type="GO" id="GO:0008360">
    <property type="term" value="P:regulation of cell shape"/>
    <property type="evidence" value="ECO:0007669"/>
    <property type="project" value="UniProtKB-KW"/>
</dbReference>